<dbReference type="EMBL" id="PFBU01000014">
    <property type="protein sequence ID" value="PIR78584.1"/>
    <property type="molecule type" value="Genomic_DNA"/>
</dbReference>
<reference evidence="11" key="1">
    <citation type="submission" date="2017-09" db="EMBL/GenBank/DDBJ databases">
        <title>Depth-based differentiation of microbial function through sediment-hosted aquifers and enrichment of novel symbionts in the deep terrestrial subsurface.</title>
        <authorList>
            <person name="Probst A.J."/>
            <person name="Ladd B."/>
            <person name="Jarett J.K."/>
            <person name="Geller-Mcgrath D.E."/>
            <person name="Sieber C.M.K."/>
            <person name="Emerson J.B."/>
            <person name="Anantharaman K."/>
            <person name="Thomas B.C."/>
            <person name="Malmstrom R."/>
            <person name="Stieglmeier M."/>
            <person name="Klingl A."/>
            <person name="Woyke T."/>
            <person name="Ryan C.M."/>
            <person name="Banfield J.F."/>
        </authorList>
    </citation>
    <scope>NUCLEOTIDE SEQUENCE [LARGE SCALE GENOMIC DNA]</scope>
</reference>
<dbReference type="GO" id="GO:0003977">
    <property type="term" value="F:UDP-N-acetylglucosamine diphosphorylase activity"/>
    <property type="evidence" value="ECO:0007669"/>
    <property type="project" value="UniProtKB-EC"/>
</dbReference>
<dbReference type="InterPro" id="IPR025877">
    <property type="entry name" value="MobA-like_NTP_Trfase"/>
</dbReference>
<organism evidence="10 11">
    <name type="scientific">Candidatus Magasanikbacteria bacterium CG10_big_fil_rev_8_21_14_0_10_36_16</name>
    <dbReference type="NCBI Taxonomy" id="1974645"/>
    <lineage>
        <taxon>Bacteria</taxon>
        <taxon>Candidatus Magasanikiibacteriota</taxon>
    </lineage>
</organism>
<name>A0A2H0TZD4_9BACT</name>
<dbReference type="Gene3D" id="3.90.550.10">
    <property type="entry name" value="Spore Coat Polysaccharide Biosynthesis Protein SpsA, Chain A"/>
    <property type="match status" value="1"/>
</dbReference>
<comment type="caution">
    <text evidence="10">The sequence shown here is derived from an EMBL/GenBank/DDBJ whole genome shotgun (WGS) entry which is preliminary data.</text>
</comment>
<comment type="catalytic activity">
    <reaction evidence="7">
        <text>N-acetyl-alpha-D-glucosamine 1-phosphate + UTP + H(+) = UDP-N-acetyl-alpha-D-glucosamine + diphosphate</text>
        <dbReference type="Rhea" id="RHEA:13509"/>
        <dbReference type="ChEBI" id="CHEBI:15378"/>
        <dbReference type="ChEBI" id="CHEBI:33019"/>
        <dbReference type="ChEBI" id="CHEBI:46398"/>
        <dbReference type="ChEBI" id="CHEBI:57705"/>
        <dbReference type="ChEBI" id="CHEBI:57776"/>
        <dbReference type="EC" id="2.7.7.23"/>
    </reaction>
</comment>
<dbReference type="InterPro" id="IPR029044">
    <property type="entry name" value="Nucleotide-diphossugar_trans"/>
</dbReference>
<evidence type="ECO:0000256" key="3">
    <source>
        <dbReference type="ARBA" id="ARBA00022679"/>
    </source>
</evidence>
<dbReference type="PANTHER" id="PTHR43584">
    <property type="entry name" value="NUCLEOTIDYL TRANSFERASE"/>
    <property type="match status" value="1"/>
</dbReference>
<comment type="catalytic activity">
    <reaction evidence="6">
        <text>alpha-D-glucosamine 1-phosphate + acetyl-CoA = N-acetyl-alpha-D-glucosamine 1-phosphate + CoA + H(+)</text>
        <dbReference type="Rhea" id="RHEA:13725"/>
        <dbReference type="ChEBI" id="CHEBI:15378"/>
        <dbReference type="ChEBI" id="CHEBI:57287"/>
        <dbReference type="ChEBI" id="CHEBI:57288"/>
        <dbReference type="ChEBI" id="CHEBI:57776"/>
        <dbReference type="ChEBI" id="CHEBI:58516"/>
        <dbReference type="EC" id="2.3.1.157"/>
    </reaction>
</comment>
<dbReference type="SUPFAM" id="SSF53448">
    <property type="entry name" value="Nucleotide-diphospho-sugar transferases"/>
    <property type="match status" value="1"/>
</dbReference>
<comment type="similarity">
    <text evidence="1">In the C-terminal section; belongs to the transferase hexapeptide repeat family.</text>
</comment>
<dbReference type="Proteomes" id="UP000230852">
    <property type="component" value="Unassembled WGS sequence"/>
</dbReference>
<evidence type="ECO:0000256" key="1">
    <source>
        <dbReference type="ARBA" id="ARBA00007707"/>
    </source>
</evidence>
<dbReference type="InterPro" id="IPR050065">
    <property type="entry name" value="GlmU-like"/>
</dbReference>
<dbReference type="CDD" id="cd02540">
    <property type="entry name" value="GT2_GlmU_N_bac"/>
    <property type="match status" value="1"/>
</dbReference>
<gene>
    <name evidence="10" type="ORF">COU28_00825</name>
</gene>
<keyword evidence="4" id="KW-0548">Nucleotidyltransferase</keyword>
<dbReference type="PANTHER" id="PTHR43584:SF3">
    <property type="entry name" value="BIFUNCTIONAL PROTEIN GLMU"/>
    <property type="match status" value="1"/>
</dbReference>
<sequence>MENNLLNKVGVVVLAAGKGTRLNCTDRPKVMLDLNGKPIVEYVVETLRQMGFADKQICLVVGFKHEIVEKYFGSSVVYALQAEQLGTGHAVLVAEKIMKNKFENIVVIYGDSPFISQETIESIIKNNIENKNVVTMTSVVSPNYEAESARFYDFGRVIRNANNAIINITEKKDCTEQQLQIKEGNAGYYCFEASWLWENLQKIKSNNVQNEYYLTDLVGLAISQNNKVESVVIPAEETFGINTLEQLEQAKRKLK</sequence>
<protein>
    <recommendedName>
        <fullName evidence="9">MobA-like NTP transferase domain-containing protein</fullName>
    </recommendedName>
</protein>
<keyword evidence="5" id="KW-0012">Acyltransferase</keyword>
<proteinExistence type="inferred from homology"/>
<feature type="domain" description="MobA-like NTP transferase" evidence="9">
    <location>
        <begin position="11"/>
        <end position="134"/>
    </location>
</feature>
<evidence type="ECO:0000259" key="9">
    <source>
        <dbReference type="Pfam" id="PF12804"/>
    </source>
</evidence>
<evidence type="ECO:0000313" key="11">
    <source>
        <dbReference type="Proteomes" id="UP000230852"/>
    </source>
</evidence>
<evidence type="ECO:0000256" key="5">
    <source>
        <dbReference type="ARBA" id="ARBA00023315"/>
    </source>
</evidence>
<dbReference type="AlphaFoldDB" id="A0A2H0TZD4"/>
<evidence type="ECO:0000313" key="10">
    <source>
        <dbReference type="EMBL" id="PIR78584.1"/>
    </source>
</evidence>
<evidence type="ECO:0000256" key="6">
    <source>
        <dbReference type="ARBA" id="ARBA00048247"/>
    </source>
</evidence>
<comment type="similarity">
    <text evidence="2">In the N-terminal section; belongs to the N-acetylglucosamine-1-phosphate uridyltransferase family.</text>
</comment>
<accession>A0A2H0TZD4</accession>
<comment type="function">
    <text evidence="8">Catalyzes the last two sequential reactions in the de novo biosynthetic pathway for UDP-N-acetylglucosamine (UDP-GlcNAc). The C-terminal domain catalyzes the transfer of acetyl group from acetyl coenzyme A to glucosamine-1-phosphate (GlcN-1-P) to produce N-acetylglucosamine-1-phosphate (GlcNAc-1-P), which is converted into UDP-GlcNAc by the transfer of uridine 5-monophosphate (from uridine 5-triphosphate), a reaction catalyzed by the N-terminal domain.</text>
</comment>
<dbReference type="GO" id="GO:0019134">
    <property type="term" value="F:glucosamine-1-phosphate N-acetyltransferase activity"/>
    <property type="evidence" value="ECO:0007669"/>
    <property type="project" value="UniProtKB-EC"/>
</dbReference>
<evidence type="ECO:0000256" key="4">
    <source>
        <dbReference type="ARBA" id="ARBA00022695"/>
    </source>
</evidence>
<evidence type="ECO:0000256" key="8">
    <source>
        <dbReference type="ARBA" id="ARBA00049628"/>
    </source>
</evidence>
<evidence type="ECO:0000256" key="2">
    <source>
        <dbReference type="ARBA" id="ARBA00007947"/>
    </source>
</evidence>
<dbReference type="Pfam" id="PF12804">
    <property type="entry name" value="NTP_transf_3"/>
    <property type="match status" value="1"/>
</dbReference>
<evidence type="ECO:0000256" key="7">
    <source>
        <dbReference type="ARBA" id="ARBA00048493"/>
    </source>
</evidence>
<keyword evidence="3" id="KW-0808">Transferase</keyword>